<organism evidence="1 2">
    <name type="scientific">Cocleimonas flava</name>
    <dbReference type="NCBI Taxonomy" id="634765"/>
    <lineage>
        <taxon>Bacteria</taxon>
        <taxon>Pseudomonadati</taxon>
        <taxon>Pseudomonadota</taxon>
        <taxon>Gammaproteobacteria</taxon>
        <taxon>Thiotrichales</taxon>
        <taxon>Thiotrichaceae</taxon>
        <taxon>Cocleimonas</taxon>
    </lineage>
</organism>
<reference evidence="1 2" key="1">
    <citation type="submission" date="2019-03" db="EMBL/GenBank/DDBJ databases">
        <title>Genomic Encyclopedia of Type Strains, Phase IV (KMG-IV): sequencing the most valuable type-strain genomes for metagenomic binning, comparative biology and taxonomic classification.</title>
        <authorList>
            <person name="Goeker M."/>
        </authorList>
    </citation>
    <scope>NUCLEOTIDE SEQUENCE [LARGE SCALE GENOMIC DNA]</scope>
    <source>
        <strain evidence="1 2">DSM 24830</strain>
    </source>
</reference>
<dbReference type="Gene3D" id="3.90.1720.10">
    <property type="entry name" value="endopeptidase domain like (from Nostoc punctiforme)"/>
    <property type="match status" value="1"/>
</dbReference>
<keyword evidence="2" id="KW-1185">Reference proteome</keyword>
<dbReference type="Pfam" id="PF05708">
    <property type="entry name" value="Peptidase_C92"/>
    <property type="match status" value="1"/>
</dbReference>
<sequence>MPDHPFINSLRAYDSLSEALNEFKTQQPEQITIDTAIARGYFLPEEDDSLWSLVSRYLTIRNGFWELINEMSSHFSDDTYNVKTQDDWRYFLLGYASSCQVVGMARLLVNVLAKHKLVQRKINEGSPQNRISSKVFTNIYQSLSDADNAIKMQYMMNFVDSNRDYIVRLGSDQLIGSVIKNLSELETNLHPSQRAFIKLRMKYLLHAITRRFAVSKQLSTFFILEKAGRVIADIGDSENKRVTAEILQQALSVLKPGDVIITRHDFVASNLFLPGYWPHAALYIGTEAERQQLGITLDDHIAERWVGEIRTLEAKKDGVLFRPLTETLQVDEFVVLRPRLDKAGMARALQRVSRHEGKGYNFDFDFFRSDQLVCTEVVYRAFDGLDVVDCERSEKIESSGNKELSGNTEPLDKPEISKKIAFKLIERAGRFSLSAEDILDMAMQQRGFDVVAAFGFTGCVNQLILNEQAHQLVKTSYSSKTVSSTA</sequence>
<evidence type="ECO:0000313" key="1">
    <source>
        <dbReference type="EMBL" id="TCJ84500.1"/>
    </source>
</evidence>
<dbReference type="Proteomes" id="UP000294887">
    <property type="component" value="Unassembled WGS sequence"/>
</dbReference>
<protein>
    <submittedName>
        <fullName evidence="1">Permuted papain-like amidase YaeF/Yiix C92 family enzyme</fullName>
    </submittedName>
</protein>
<dbReference type="EMBL" id="SMFQ01000004">
    <property type="protein sequence ID" value="TCJ84500.1"/>
    <property type="molecule type" value="Genomic_DNA"/>
</dbReference>
<dbReference type="OrthoDB" id="195541at2"/>
<dbReference type="SUPFAM" id="SSF54001">
    <property type="entry name" value="Cysteine proteinases"/>
    <property type="match status" value="1"/>
</dbReference>
<dbReference type="InterPro" id="IPR024453">
    <property type="entry name" value="Peptidase_C92"/>
</dbReference>
<comment type="caution">
    <text evidence="1">The sequence shown here is derived from an EMBL/GenBank/DDBJ whole genome shotgun (WGS) entry which is preliminary data.</text>
</comment>
<gene>
    <name evidence="1" type="ORF">EV695_2457</name>
</gene>
<dbReference type="InterPro" id="IPR038765">
    <property type="entry name" value="Papain-like_cys_pep_sf"/>
</dbReference>
<proteinExistence type="predicted"/>
<name>A0A4R1EV01_9GAMM</name>
<dbReference type="RefSeq" id="WP_131906254.1">
    <property type="nucleotide sequence ID" value="NZ_BAAAFU010000006.1"/>
</dbReference>
<dbReference type="AlphaFoldDB" id="A0A4R1EV01"/>
<accession>A0A4R1EV01</accession>
<evidence type="ECO:0000313" key="2">
    <source>
        <dbReference type="Proteomes" id="UP000294887"/>
    </source>
</evidence>